<dbReference type="RefSeq" id="WP_394831767.1">
    <property type="nucleotide sequence ID" value="NZ_CP089929.1"/>
</dbReference>
<proteinExistence type="predicted"/>
<keyword evidence="2" id="KW-1185">Reference proteome</keyword>
<evidence type="ECO:0000313" key="1">
    <source>
        <dbReference type="EMBL" id="WXB02140.1"/>
    </source>
</evidence>
<name>A0ABZ2KVN0_9BACT</name>
<dbReference type="EMBL" id="CP089983">
    <property type="protein sequence ID" value="WXB02140.1"/>
    <property type="molecule type" value="Genomic_DNA"/>
</dbReference>
<gene>
    <name evidence="1" type="ORF">LVJ94_35150</name>
</gene>
<sequence>MTRDAMSSDENSPTFPKTWSRRVEGERSVFVCLGEEHLVIASGYGVSVELYGLTLSTPKHFESFRWLLLYAWDEAKDFATESKSQVATARAGGAPLEVEIVGRALVLRTPGTTWGRSRDLLKAISELRQWRQRCWPM</sequence>
<organism evidence="1 2">
    <name type="scientific">Pendulispora rubella</name>
    <dbReference type="NCBI Taxonomy" id="2741070"/>
    <lineage>
        <taxon>Bacteria</taxon>
        <taxon>Pseudomonadati</taxon>
        <taxon>Myxococcota</taxon>
        <taxon>Myxococcia</taxon>
        <taxon>Myxococcales</taxon>
        <taxon>Sorangiineae</taxon>
        <taxon>Pendulisporaceae</taxon>
        <taxon>Pendulispora</taxon>
    </lineage>
</organism>
<accession>A0ABZ2KVN0</accession>
<reference evidence="1" key="1">
    <citation type="submission" date="2021-12" db="EMBL/GenBank/DDBJ databases">
        <title>Discovery of the Pendulisporaceae a myxobacterial family with distinct sporulation behavior and unique specialized metabolism.</title>
        <authorList>
            <person name="Garcia R."/>
            <person name="Popoff A."/>
            <person name="Bader C.D."/>
            <person name="Loehr J."/>
            <person name="Walesch S."/>
            <person name="Walt C."/>
            <person name="Boldt J."/>
            <person name="Bunk B."/>
            <person name="Haeckl F.J.F.P.J."/>
            <person name="Gunesch A.P."/>
            <person name="Birkelbach J."/>
            <person name="Nuebel U."/>
            <person name="Pietschmann T."/>
            <person name="Bach T."/>
            <person name="Mueller R."/>
        </authorList>
    </citation>
    <scope>NUCLEOTIDE SEQUENCE</scope>
    <source>
        <strain evidence="1">MSr11367</strain>
    </source>
</reference>
<dbReference type="Proteomes" id="UP001374803">
    <property type="component" value="Chromosome"/>
</dbReference>
<evidence type="ECO:0000313" key="2">
    <source>
        <dbReference type="Proteomes" id="UP001374803"/>
    </source>
</evidence>
<protein>
    <submittedName>
        <fullName evidence="1">Uncharacterized protein</fullName>
    </submittedName>
</protein>